<keyword evidence="3" id="KW-1185">Reference proteome</keyword>
<dbReference type="InterPro" id="IPR021109">
    <property type="entry name" value="Peptidase_aspartic_dom_sf"/>
</dbReference>
<dbReference type="PANTHER" id="PTHR47331:SF5">
    <property type="entry name" value="RIBONUCLEASE H"/>
    <property type="match status" value="1"/>
</dbReference>
<dbReference type="GO" id="GO:0004190">
    <property type="term" value="F:aspartic-type endopeptidase activity"/>
    <property type="evidence" value="ECO:0007669"/>
    <property type="project" value="InterPro"/>
</dbReference>
<proteinExistence type="predicted"/>
<evidence type="ECO:0000259" key="1">
    <source>
        <dbReference type="Pfam" id="PF00078"/>
    </source>
</evidence>
<reference evidence="2 3" key="1">
    <citation type="journal article" date="2024" name="BMC Genomics">
        <title>De novo assembly and annotation of Popillia japonica's genome with initial clues to its potential as an invasive pest.</title>
        <authorList>
            <person name="Cucini C."/>
            <person name="Boschi S."/>
            <person name="Funari R."/>
            <person name="Cardaioli E."/>
            <person name="Iannotti N."/>
            <person name="Marturano G."/>
            <person name="Paoli F."/>
            <person name="Bruttini M."/>
            <person name="Carapelli A."/>
            <person name="Frati F."/>
            <person name="Nardi F."/>
        </authorList>
    </citation>
    <scope>NUCLEOTIDE SEQUENCE [LARGE SCALE GENOMIC DNA]</scope>
    <source>
        <strain evidence="2">DMR45628</strain>
    </source>
</reference>
<dbReference type="PROSITE" id="PS00141">
    <property type="entry name" value="ASP_PROTEASE"/>
    <property type="match status" value="1"/>
</dbReference>
<name>A0AAW1MED9_POPJA</name>
<dbReference type="GO" id="GO:0006508">
    <property type="term" value="P:proteolysis"/>
    <property type="evidence" value="ECO:0007669"/>
    <property type="project" value="InterPro"/>
</dbReference>
<evidence type="ECO:0000313" key="2">
    <source>
        <dbReference type="EMBL" id="KAK9744620.1"/>
    </source>
</evidence>
<evidence type="ECO:0000313" key="3">
    <source>
        <dbReference type="Proteomes" id="UP001458880"/>
    </source>
</evidence>
<dbReference type="Proteomes" id="UP001458880">
    <property type="component" value="Unassembled WGS sequence"/>
</dbReference>
<dbReference type="EMBL" id="JASPKY010000056">
    <property type="protein sequence ID" value="KAK9744620.1"/>
    <property type="molecule type" value="Genomic_DNA"/>
</dbReference>
<protein>
    <submittedName>
        <fullName evidence="2">Peptidase (DUF1758)</fullName>
    </submittedName>
</protein>
<dbReference type="Gene3D" id="2.40.70.10">
    <property type="entry name" value="Acid Proteases"/>
    <property type="match status" value="1"/>
</dbReference>
<dbReference type="CDD" id="cd00303">
    <property type="entry name" value="retropepsin_like"/>
    <property type="match status" value="1"/>
</dbReference>
<dbReference type="PANTHER" id="PTHR47331">
    <property type="entry name" value="PHD-TYPE DOMAIN-CONTAINING PROTEIN"/>
    <property type="match status" value="1"/>
</dbReference>
<comment type="caution">
    <text evidence="2">The sequence shown here is derived from an EMBL/GenBank/DDBJ whole genome shotgun (WGS) entry which is preliminary data.</text>
</comment>
<dbReference type="InterPro" id="IPR043502">
    <property type="entry name" value="DNA/RNA_pol_sf"/>
</dbReference>
<sequence>MKLDVSSKKEWDEATSNDVNILPTYDDLITFLNKRCRLLGKSSLVNVANEKEPVNKGKTNSLVSVNKPQCNYCNKSHFTSQCDELLNLSQKDITCHHVAQSIYAKSAKNVISLYFSILHIEDKPQIDSKTEDSLPSTSVVTAHSSTKNAISQVLLSTVCVRVSDSLGKWHHCKALLDSGSQSNFITSDFHAKLNLPRHPIQSTVLGINQATTNLNYRTNVHIHSVHGAYETTLSCLIIKKITENMPMTSFDASYLNIPNNINLANPMFNEESQIQLGKGNPTLQKTRLGWIISGPMSIPHNLQPQQVSCNLSINLENLVEKFWSIEECNFKQECNFKRKWSVREQECETHFVNTVSRDHTGRFRVSIPFNSEKNNLGESRQLALKRFFACERRLNQNPDLKQDYVNFMTEYEELGHMRLINEADDAQGTQSYYFPHHAVIKASSTTTKTRVVFDGSAKTTTGVSLNDAQKVGPVIQDDIFTLLMRFRQYAFVLTADVEKMYRQILISNDDLKYHRIFWRSDSSKSVKCYELQTITYGTASASFLATRCLQQLAIDFRSQCPEASNRIEHDFYMDDLLTGANSIHQLDKLRREITEILDSAGYV</sequence>
<dbReference type="AlphaFoldDB" id="A0AAW1MED9"/>
<accession>A0AAW1MED9</accession>
<organism evidence="2 3">
    <name type="scientific">Popillia japonica</name>
    <name type="common">Japanese beetle</name>
    <dbReference type="NCBI Taxonomy" id="7064"/>
    <lineage>
        <taxon>Eukaryota</taxon>
        <taxon>Metazoa</taxon>
        <taxon>Ecdysozoa</taxon>
        <taxon>Arthropoda</taxon>
        <taxon>Hexapoda</taxon>
        <taxon>Insecta</taxon>
        <taxon>Pterygota</taxon>
        <taxon>Neoptera</taxon>
        <taxon>Endopterygota</taxon>
        <taxon>Coleoptera</taxon>
        <taxon>Polyphaga</taxon>
        <taxon>Scarabaeiformia</taxon>
        <taxon>Scarabaeidae</taxon>
        <taxon>Rutelinae</taxon>
        <taxon>Popillia</taxon>
    </lineage>
</organism>
<dbReference type="Pfam" id="PF00078">
    <property type="entry name" value="RVT_1"/>
    <property type="match status" value="1"/>
</dbReference>
<dbReference type="SUPFAM" id="SSF56672">
    <property type="entry name" value="DNA/RNA polymerases"/>
    <property type="match status" value="1"/>
</dbReference>
<dbReference type="InterPro" id="IPR000477">
    <property type="entry name" value="RT_dom"/>
</dbReference>
<dbReference type="GO" id="GO:0071897">
    <property type="term" value="P:DNA biosynthetic process"/>
    <property type="evidence" value="ECO:0007669"/>
    <property type="project" value="UniProtKB-ARBA"/>
</dbReference>
<gene>
    <name evidence="2" type="ORF">QE152_g7586</name>
</gene>
<dbReference type="InterPro" id="IPR001969">
    <property type="entry name" value="Aspartic_peptidase_AS"/>
</dbReference>
<feature type="domain" description="Reverse transcriptase" evidence="1">
    <location>
        <begin position="483"/>
        <end position="601"/>
    </location>
</feature>